<sequence>MEKVLKSLTLDFFGRGKHKTSPHAFFQVQDGFLLDVRSREEAESISIRLEHHANIECKNIPINEVPDRIDEIPKEKTIAVFCPAGVRSSIVYAYLLSKGYSNVRILEGGYAALTEELKPGKVLKILQGQG</sequence>
<dbReference type="SUPFAM" id="SSF52821">
    <property type="entry name" value="Rhodanese/Cell cycle control phosphatase"/>
    <property type="match status" value="1"/>
</dbReference>
<dbReference type="Proteomes" id="UP000886355">
    <property type="component" value="Unassembled WGS sequence"/>
</dbReference>
<proteinExistence type="predicted"/>
<comment type="caution">
    <text evidence="2">The sequence shown here is derived from an EMBL/GenBank/DDBJ whole genome shotgun (WGS) entry which is preliminary data.</text>
</comment>
<feature type="domain" description="Rhodanese" evidence="1">
    <location>
        <begin position="27"/>
        <end position="122"/>
    </location>
</feature>
<dbReference type="Pfam" id="PF00581">
    <property type="entry name" value="Rhodanese"/>
    <property type="match status" value="1"/>
</dbReference>
<dbReference type="EMBL" id="DQZW01000342">
    <property type="protein sequence ID" value="HDL90679.1"/>
    <property type="molecule type" value="Genomic_DNA"/>
</dbReference>
<dbReference type="PANTHER" id="PTHR43031">
    <property type="entry name" value="FAD-DEPENDENT OXIDOREDUCTASE"/>
    <property type="match status" value="1"/>
</dbReference>
<dbReference type="SMART" id="SM00450">
    <property type="entry name" value="RHOD"/>
    <property type="match status" value="1"/>
</dbReference>
<accession>A0A7C1AVD3</accession>
<organism evidence="2">
    <name type="scientific">Thermodesulforhabdus norvegica</name>
    <dbReference type="NCBI Taxonomy" id="39841"/>
    <lineage>
        <taxon>Bacteria</taxon>
        <taxon>Pseudomonadati</taxon>
        <taxon>Thermodesulfobacteriota</taxon>
        <taxon>Syntrophobacteria</taxon>
        <taxon>Syntrophobacterales</taxon>
        <taxon>Thermodesulforhabdaceae</taxon>
        <taxon>Thermodesulforhabdus</taxon>
    </lineage>
</organism>
<dbReference type="InterPro" id="IPR050229">
    <property type="entry name" value="GlpE_sulfurtransferase"/>
</dbReference>
<dbReference type="InterPro" id="IPR001763">
    <property type="entry name" value="Rhodanese-like_dom"/>
</dbReference>
<dbReference type="PANTHER" id="PTHR43031:SF1">
    <property type="entry name" value="PYRIDINE NUCLEOTIDE-DISULPHIDE OXIDOREDUCTASE"/>
    <property type="match status" value="1"/>
</dbReference>
<reference evidence="2" key="1">
    <citation type="journal article" date="2020" name="mSystems">
        <title>Genome- and Community-Level Interaction Insights into Carbon Utilization and Element Cycling Functions of Hydrothermarchaeota in Hydrothermal Sediment.</title>
        <authorList>
            <person name="Zhou Z."/>
            <person name="Liu Y."/>
            <person name="Xu W."/>
            <person name="Pan J."/>
            <person name="Luo Z.H."/>
            <person name="Li M."/>
        </authorList>
    </citation>
    <scope>NUCLEOTIDE SEQUENCE [LARGE SCALE GENOMIC DNA]</scope>
    <source>
        <strain evidence="2">HyVt-19</strain>
    </source>
</reference>
<dbReference type="PROSITE" id="PS50206">
    <property type="entry name" value="RHODANESE_3"/>
    <property type="match status" value="1"/>
</dbReference>
<name>A0A7C1AVD3_9BACT</name>
<dbReference type="InterPro" id="IPR036873">
    <property type="entry name" value="Rhodanese-like_dom_sf"/>
</dbReference>
<gene>
    <name evidence="2" type="ORF">ENG14_07225</name>
</gene>
<dbReference type="AlphaFoldDB" id="A0A7C1AVD3"/>
<evidence type="ECO:0000313" key="2">
    <source>
        <dbReference type="EMBL" id="HDL90679.1"/>
    </source>
</evidence>
<dbReference type="CDD" id="cd00158">
    <property type="entry name" value="RHOD"/>
    <property type="match status" value="1"/>
</dbReference>
<protein>
    <submittedName>
        <fullName evidence="2">Rhodanese-like domain-containing protein</fullName>
    </submittedName>
</protein>
<evidence type="ECO:0000259" key="1">
    <source>
        <dbReference type="PROSITE" id="PS50206"/>
    </source>
</evidence>
<dbReference type="Gene3D" id="3.40.250.10">
    <property type="entry name" value="Rhodanese-like domain"/>
    <property type="match status" value="1"/>
</dbReference>